<dbReference type="OrthoDB" id="286301at2759"/>
<sequence length="84" mass="9220">MSPTDVAKLVGDKQAARDMVLRHLLAGTLYTAGMRYYQIKNSMLDDKILTFSKQGGKVKVNNVLISTQNVPATNGVIHAIDFLL</sequence>
<protein>
    <recommendedName>
        <fullName evidence="1">FAS1 domain-containing protein</fullName>
    </recommendedName>
</protein>
<name>A0A9P0LF96_ACAOB</name>
<evidence type="ECO:0000259" key="1">
    <source>
        <dbReference type="PROSITE" id="PS50213"/>
    </source>
</evidence>
<evidence type="ECO:0000313" key="3">
    <source>
        <dbReference type="Proteomes" id="UP001152888"/>
    </source>
</evidence>
<dbReference type="InterPro" id="IPR000782">
    <property type="entry name" value="FAS1_domain"/>
</dbReference>
<feature type="domain" description="FAS1" evidence="1">
    <location>
        <begin position="1"/>
        <end position="84"/>
    </location>
</feature>
<accession>A0A9P0LF96</accession>
<keyword evidence="3" id="KW-1185">Reference proteome</keyword>
<dbReference type="Pfam" id="PF02469">
    <property type="entry name" value="Fasciclin"/>
    <property type="match status" value="1"/>
</dbReference>
<evidence type="ECO:0000313" key="2">
    <source>
        <dbReference type="EMBL" id="CAH1992280.1"/>
    </source>
</evidence>
<proteinExistence type="predicted"/>
<comment type="caution">
    <text evidence="2">The sequence shown here is derived from an EMBL/GenBank/DDBJ whole genome shotgun (WGS) entry which is preliminary data.</text>
</comment>
<dbReference type="Proteomes" id="UP001152888">
    <property type="component" value="Unassembled WGS sequence"/>
</dbReference>
<dbReference type="AlphaFoldDB" id="A0A9P0LF96"/>
<organism evidence="2 3">
    <name type="scientific">Acanthoscelides obtectus</name>
    <name type="common">Bean weevil</name>
    <name type="synonym">Bruchus obtectus</name>
    <dbReference type="NCBI Taxonomy" id="200917"/>
    <lineage>
        <taxon>Eukaryota</taxon>
        <taxon>Metazoa</taxon>
        <taxon>Ecdysozoa</taxon>
        <taxon>Arthropoda</taxon>
        <taxon>Hexapoda</taxon>
        <taxon>Insecta</taxon>
        <taxon>Pterygota</taxon>
        <taxon>Neoptera</taxon>
        <taxon>Endopterygota</taxon>
        <taxon>Coleoptera</taxon>
        <taxon>Polyphaga</taxon>
        <taxon>Cucujiformia</taxon>
        <taxon>Chrysomeloidea</taxon>
        <taxon>Chrysomelidae</taxon>
        <taxon>Bruchinae</taxon>
        <taxon>Bruchini</taxon>
        <taxon>Acanthoscelides</taxon>
    </lineage>
</organism>
<reference evidence="2" key="1">
    <citation type="submission" date="2022-03" db="EMBL/GenBank/DDBJ databases">
        <authorList>
            <person name="Sayadi A."/>
        </authorList>
    </citation>
    <scope>NUCLEOTIDE SEQUENCE</scope>
</reference>
<gene>
    <name evidence="2" type="ORF">ACAOBT_LOCUS20755</name>
</gene>
<dbReference type="InterPro" id="IPR036378">
    <property type="entry name" value="FAS1_dom_sf"/>
</dbReference>
<dbReference type="SUPFAM" id="SSF82153">
    <property type="entry name" value="FAS1 domain"/>
    <property type="match status" value="1"/>
</dbReference>
<dbReference type="Gene3D" id="2.30.180.10">
    <property type="entry name" value="FAS1 domain"/>
    <property type="match status" value="1"/>
</dbReference>
<dbReference type="PROSITE" id="PS50213">
    <property type="entry name" value="FAS1"/>
    <property type="match status" value="1"/>
</dbReference>
<dbReference type="EMBL" id="CAKOFQ010007138">
    <property type="protein sequence ID" value="CAH1992280.1"/>
    <property type="molecule type" value="Genomic_DNA"/>
</dbReference>